<keyword evidence="3" id="KW-0472">Membrane</keyword>
<keyword evidence="2" id="KW-0378">Hydrolase</keyword>
<gene>
    <name evidence="5" type="ORF">SAMN04488071_2425</name>
</gene>
<dbReference type="InterPro" id="IPR000917">
    <property type="entry name" value="Sulfatase_N"/>
</dbReference>
<protein>
    <submittedName>
        <fullName evidence="5">Membrane-anchored protein YejM, alkaline phosphatase superfamily</fullName>
    </submittedName>
</protein>
<evidence type="ECO:0000313" key="6">
    <source>
        <dbReference type="Proteomes" id="UP000183685"/>
    </source>
</evidence>
<organism evidence="5 6">
    <name type="scientific">Kordiimonas lacus</name>
    <dbReference type="NCBI Taxonomy" id="637679"/>
    <lineage>
        <taxon>Bacteria</taxon>
        <taxon>Pseudomonadati</taxon>
        <taxon>Pseudomonadota</taxon>
        <taxon>Alphaproteobacteria</taxon>
        <taxon>Kordiimonadales</taxon>
        <taxon>Kordiimonadaceae</taxon>
        <taxon>Kordiimonas</taxon>
    </lineage>
</organism>
<dbReference type="PANTHER" id="PTHR42693:SF53">
    <property type="entry name" value="ENDO-4-O-SULFATASE"/>
    <property type="match status" value="1"/>
</dbReference>
<dbReference type="Gene3D" id="3.40.720.10">
    <property type="entry name" value="Alkaline Phosphatase, subunit A"/>
    <property type="match status" value="1"/>
</dbReference>
<dbReference type="InterPro" id="IPR050738">
    <property type="entry name" value="Sulfatase"/>
</dbReference>
<dbReference type="AlphaFoldDB" id="A0A1G7BAD8"/>
<feature type="transmembrane region" description="Helical" evidence="3">
    <location>
        <begin position="77"/>
        <end position="98"/>
    </location>
</feature>
<reference evidence="5 6" key="1">
    <citation type="submission" date="2016-10" db="EMBL/GenBank/DDBJ databases">
        <authorList>
            <person name="de Groot N.N."/>
        </authorList>
    </citation>
    <scope>NUCLEOTIDE SEQUENCE [LARGE SCALE GENOMIC DNA]</scope>
    <source>
        <strain evidence="5 6">CGMCC 1.9109</strain>
    </source>
</reference>
<dbReference type="EMBL" id="FNAK01000005">
    <property type="protein sequence ID" value="SDE23770.1"/>
    <property type="molecule type" value="Genomic_DNA"/>
</dbReference>
<evidence type="ECO:0000256" key="2">
    <source>
        <dbReference type="ARBA" id="ARBA00022801"/>
    </source>
</evidence>
<dbReference type="SUPFAM" id="SSF53649">
    <property type="entry name" value="Alkaline phosphatase-like"/>
    <property type="match status" value="1"/>
</dbReference>
<dbReference type="Proteomes" id="UP000183685">
    <property type="component" value="Unassembled WGS sequence"/>
</dbReference>
<comment type="similarity">
    <text evidence="1">Belongs to the sulfatase family.</text>
</comment>
<dbReference type="PANTHER" id="PTHR42693">
    <property type="entry name" value="ARYLSULFATASE FAMILY MEMBER"/>
    <property type="match status" value="1"/>
</dbReference>
<feature type="transmembrane region" description="Helical" evidence="3">
    <location>
        <begin position="154"/>
        <end position="174"/>
    </location>
</feature>
<keyword evidence="3" id="KW-1133">Transmembrane helix</keyword>
<keyword evidence="6" id="KW-1185">Reference proteome</keyword>
<evidence type="ECO:0000313" key="5">
    <source>
        <dbReference type="EMBL" id="SDE23770.1"/>
    </source>
</evidence>
<dbReference type="STRING" id="637679.GCA_001550055_03590"/>
<dbReference type="Pfam" id="PF00884">
    <property type="entry name" value="Sulfatase"/>
    <property type="match status" value="1"/>
</dbReference>
<accession>A0A1G7BAD8</accession>
<dbReference type="GO" id="GO:0004065">
    <property type="term" value="F:arylsulfatase activity"/>
    <property type="evidence" value="ECO:0007669"/>
    <property type="project" value="TreeGrafter"/>
</dbReference>
<dbReference type="InterPro" id="IPR017850">
    <property type="entry name" value="Alkaline_phosphatase_core_sf"/>
</dbReference>
<name>A0A1G7BAD8_9PROT</name>
<evidence type="ECO:0000256" key="3">
    <source>
        <dbReference type="SAM" id="Phobius"/>
    </source>
</evidence>
<feature type="transmembrane region" description="Helical" evidence="3">
    <location>
        <begin position="46"/>
        <end position="65"/>
    </location>
</feature>
<evidence type="ECO:0000256" key="1">
    <source>
        <dbReference type="ARBA" id="ARBA00008779"/>
    </source>
</evidence>
<sequence length="560" mass="61714">MEIFAYISRWVGNELKQVQASANRFEAFTILFLLAVALWPSMTPKFAVLVPLLHGLFLFCAFVLVRHGLAMVRPVAAHIFFALCVSILAIEIAIHHYTSLHLNRFVLSLAFQPQAQDQIGLSSTLLYLLALIAGLAYLAARFIRWRFHLPLRRLIIATVLSLVAAQALYGFLLYQRDTGLLNSQRDLVFFTGLHHYHAERLFTPLFGSRPSNPYAQSYNGTASPRTGGDTWTVTRKRNLLLVVADSTRSGDIKDDPSLAPNLLGLGKRGFLSLNHSSVANCTHFGMHTLLSGELATTFGPARHSKRAHGLFAALAEAGHMVSTTEAQSLDWYDLATTYLPGAVRDLAPAGSSSAKDDYVAVQTVRRLKQIGNEPWAHLAYFNGPHFPYDDQENANVNTYRDAIQATDRRIGQMLRELAASGLLTNTLVIITSDHGEDILDNGTLGHGNTLNDAQTKVPLVILGASVPTDWIRSHRDILPLVRAEMGAGPLRALPRATEVQTGCDYEFPQSFAITETDGRVDFRLQDGLLALAPSPNGTTPTEAQVRRASFKLIQLLNQKE</sequence>
<feature type="transmembrane region" description="Helical" evidence="3">
    <location>
        <begin position="21"/>
        <end position="40"/>
    </location>
</feature>
<keyword evidence="3" id="KW-0812">Transmembrane</keyword>
<dbReference type="OrthoDB" id="9795675at2"/>
<evidence type="ECO:0000259" key="4">
    <source>
        <dbReference type="Pfam" id="PF00884"/>
    </source>
</evidence>
<proteinExistence type="inferred from homology"/>
<feature type="transmembrane region" description="Helical" evidence="3">
    <location>
        <begin position="118"/>
        <end position="142"/>
    </location>
</feature>
<feature type="domain" description="Sulfatase N-terminal" evidence="4">
    <location>
        <begin position="237"/>
        <end position="465"/>
    </location>
</feature>